<dbReference type="Proteomes" id="UP000467148">
    <property type="component" value="Chromosome"/>
</dbReference>
<dbReference type="AlphaFoldDB" id="A0A7I7T4D0"/>
<protein>
    <recommendedName>
        <fullName evidence="1">non-specific serine/threonine protein kinase</fullName>
        <ecNumber evidence="1">2.7.11.1</ecNumber>
    </recommendedName>
</protein>
<sequence>MDPNPASVGGYVIQSVLGAGGTSAVYLARHGAGLVALKVFVSGQPSTSALVHPDIVPVLDRGQTDSGIPWITMPYVLGGDADTELRAGRMPPERAVQIITDVAEALDFAHAQGVVHGDVKPSNILLAEHDRALLADFAAPPFTENGVALVSAAYASPEMLRGKAVDGRTDIYSLGCSLFRLLTGKPPFFDAASKDEVVNCHLHDAAPQPTRFAPWLPAAMDDVVAKAMAKDPDQRFERARALATAAAAALR</sequence>
<feature type="binding site" evidence="7">
    <location>
        <position position="38"/>
    </location>
    <ligand>
        <name>ATP</name>
        <dbReference type="ChEBI" id="CHEBI:30616"/>
    </ligand>
</feature>
<dbReference type="EMBL" id="AP022596">
    <property type="protein sequence ID" value="BBY64147.1"/>
    <property type="molecule type" value="Genomic_DNA"/>
</dbReference>
<dbReference type="EC" id="2.7.11.1" evidence="1"/>
<gene>
    <name evidence="9" type="ORF">MHEL_23900</name>
</gene>
<accession>A0A7I7T4D0</accession>
<dbReference type="PANTHER" id="PTHR43289">
    <property type="entry name" value="MITOGEN-ACTIVATED PROTEIN KINASE KINASE KINASE 20-RELATED"/>
    <property type="match status" value="1"/>
</dbReference>
<evidence type="ECO:0000256" key="3">
    <source>
        <dbReference type="ARBA" id="ARBA00022679"/>
    </source>
</evidence>
<dbReference type="CDD" id="cd14014">
    <property type="entry name" value="STKc_PknB_like"/>
    <property type="match status" value="1"/>
</dbReference>
<dbReference type="SMART" id="SM00220">
    <property type="entry name" value="S_TKc"/>
    <property type="match status" value="1"/>
</dbReference>
<evidence type="ECO:0000256" key="5">
    <source>
        <dbReference type="ARBA" id="ARBA00022777"/>
    </source>
</evidence>
<dbReference type="Gene3D" id="3.30.200.20">
    <property type="entry name" value="Phosphorylase Kinase, domain 1"/>
    <property type="match status" value="1"/>
</dbReference>
<dbReference type="InterPro" id="IPR017441">
    <property type="entry name" value="Protein_kinase_ATP_BS"/>
</dbReference>
<evidence type="ECO:0000313" key="10">
    <source>
        <dbReference type="Proteomes" id="UP000467148"/>
    </source>
</evidence>
<reference evidence="9 10" key="1">
    <citation type="journal article" date="2019" name="Emerg. Microbes Infect.">
        <title>Comprehensive subspecies identification of 175 nontuberculous mycobacteria species based on 7547 genomic profiles.</title>
        <authorList>
            <person name="Matsumoto Y."/>
            <person name="Kinjo T."/>
            <person name="Motooka D."/>
            <person name="Nabeya D."/>
            <person name="Jung N."/>
            <person name="Uechi K."/>
            <person name="Horii T."/>
            <person name="Iida T."/>
            <person name="Fujita J."/>
            <person name="Nakamura S."/>
        </authorList>
    </citation>
    <scope>NUCLEOTIDE SEQUENCE [LARGE SCALE GENOMIC DNA]</scope>
    <source>
        <strain evidence="9 10">JCM 30396</strain>
    </source>
</reference>
<dbReference type="Gene3D" id="1.10.510.10">
    <property type="entry name" value="Transferase(Phosphotransferase) domain 1"/>
    <property type="match status" value="1"/>
</dbReference>
<dbReference type="RefSeq" id="WP_163747706.1">
    <property type="nucleotide sequence ID" value="NZ_AP022596.1"/>
</dbReference>
<organism evidence="9 10">
    <name type="scientific">Mycolicibacterium helvum</name>
    <dbReference type="NCBI Taxonomy" id="1534349"/>
    <lineage>
        <taxon>Bacteria</taxon>
        <taxon>Bacillati</taxon>
        <taxon>Actinomycetota</taxon>
        <taxon>Actinomycetes</taxon>
        <taxon>Mycobacteriales</taxon>
        <taxon>Mycobacteriaceae</taxon>
        <taxon>Mycolicibacterium</taxon>
    </lineage>
</organism>
<dbReference type="GO" id="GO:0005524">
    <property type="term" value="F:ATP binding"/>
    <property type="evidence" value="ECO:0007669"/>
    <property type="project" value="UniProtKB-UniRule"/>
</dbReference>
<evidence type="ECO:0000256" key="6">
    <source>
        <dbReference type="ARBA" id="ARBA00022840"/>
    </source>
</evidence>
<dbReference type="Pfam" id="PF00069">
    <property type="entry name" value="Pkinase"/>
    <property type="match status" value="1"/>
</dbReference>
<evidence type="ECO:0000256" key="7">
    <source>
        <dbReference type="PROSITE-ProRule" id="PRU10141"/>
    </source>
</evidence>
<dbReference type="InterPro" id="IPR011009">
    <property type="entry name" value="Kinase-like_dom_sf"/>
</dbReference>
<evidence type="ECO:0000259" key="8">
    <source>
        <dbReference type="PROSITE" id="PS50011"/>
    </source>
</evidence>
<evidence type="ECO:0000256" key="2">
    <source>
        <dbReference type="ARBA" id="ARBA00022527"/>
    </source>
</evidence>
<keyword evidence="2" id="KW-0723">Serine/threonine-protein kinase</keyword>
<dbReference type="KEGG" id="mhev:MHEL_23900"/>
<dbReference type="PROSITE" id="PS50011">
    <property type="entry name" value="PROTEIN_KINASE_DOM"/>
    <property type="match status" value="1"/>
</dbReference>
<keyword evidence="6 7" id="KW-0067">ATP-binding</keyword>
<keyword evidence="10" id="KW-1185">Reference proteome</keyword>
<dbReference type="PANTHER" id="PTHR43289:SF6">
    <property type="entry name" value="SERINE_THREONINE-PROTEIN KINASE NEKL-3"/>
    <property type="match status" value="1"/>
</dbReference>
<dbReference type="InterPro" id="IPR008271">
    <property type="entry name" value="Ser/Thr_kinase_AS"/>
</dbReference>
<evidence type="ECO:0000313" key="9">
    <source>
        <dbReference type="EMBL" id="BBY64147.1"/>
    </source>
</evidence>
<dbReference type="GO" id="GO:0004674">
    <property type="term" value="F:protein serine/threonine kinase activity"/>
    <property type="evidence" value="ECO:0007669"/>
    <property type="project" value="UniProtKB-KW"/>
</dbReference>
<keyword evidence="4 7" id="KW-0547">Nucleotide-binding</keyword>
<evidence type="ECO:0000256" key="1">
    <source>
        <dbReference type="ARBA" id="ARBA00012513"/>
    </source>
</evidence>
<name>A0A7I7T4D0_9MYCO</name>
<dbReference type="GO" id="GO:0080090">
    <property type="term" value="P:regulation of primary metabolic process"/>
    <property type="evidence" value="ECO:0007669"/>
    <property type="project" value="UniProtKB-ARBA"/>
</dbReference>
<proteinExistence type="predicted"/>
<evidence type="ECO:0000256" key="4">
    <source>
        <dbReference type="ARBA" id="ARBA00022741"/>
    </source>
</evidence>
<dbReference type="PROSITE" id="PS00107">
    <property type="entry name" value="PROTEIN_KINASE_ATP"/>
    <property type="match status" value="1"/>
</dbReference>
<keyword evidence="3" id="KW-0808">Transferase</keyword>
<feature type="domain" description="Protein kinase" evidence="8">
    <location>
        <begin position="11"/>
        <end position="250"/>
    </location>
</feature>
<dbReference type="InterPro" id="IPR000719">
    <property type="entry name" value="Prot_kinase_dom"/>
</dbReference>
<dbReference type="SUPFAM" id="SSF56112">
    <property type="entry name" value="Protein kinase-like (PK-like)"/>
    <property type="match status" value="1"/>
</dbReference>
<keyword evidence="5" id="KW-0418">Kinase</keyword>
<dbReference type="PROSITE" id="PS00108">
    <property type="entry name" value="PROTEIN_KINASE_ST"/>
    <property type="match status" value="1"/>
</dbReference>